<evidence type="ECO:0000313" key="1">
    <source>
        <dbReference type="EMBL" id="SUB33618.1"/>
    </source>
</evidence>
<gene>
    <name evidence="1" type="ORF">NCTC10699_01245</name>
</gene>
<accession>A0A379B5R3</accession>
<protein>
    <submittedName>
        <fullName evidence="1">Uncharacterized protein</fullName>
    </submittedName>
</protein>
<name>A0A379B5R3_9PAST</name>
<keyword evidence="2" id="KW-1185">Reference proteome</keyword>
<evidence type="ECO:0000313" key="2">
    <source>
        <dbReference type="Proteomes" id="UP000254280"/>
    </source>
</evidence>
<sequence>MKYPAKFAPEDGGFNVTLEIFQKLLLVVMIIKMP</sequence>
<organism evidence="1 2">
    <name type="scientific">[Pasteurella] mairii</name>
    <dbReference type="NCBI Taxonomy" id="757"/>
    <lineage>
        <taxon>Bacteria</taxon>
        <taxon>Pseudomonadati</taxon>
        <taxon>Pseudomonadota</taxon>
        <taxon>Gammaproteobacteria</taxon>
        <taxon>Pasteurellales</taxon>
        <taxon>Pasteurellaceae</taxon>
    </lineage>
</organism>
<dbReference type="Proteomes" id="UP000254280">
    <property type="component" value="Unassembled WGS sequence"/>
</dbReference>
<dbReference type="EMBL" id="UGSS01000002">
    <property type="protein sequence ID" value="SUB33618.1"/>
    <property type="molecule type" value="Genomic_DNA"/>
</dbReference>
<proteinExistence type="predicted"/>
<dbReference type="AlphaFoldDB" id="A0A379B5R3"/>
<reference evidence="1 2" key="1">
    <citation type="submission" date="2018-06" db="EMBL/GenBank/DDBJ databases">
        <authorList>
            <consortium name="Pathogen Informatics"/>
            <person name="Doyle S."/>
        </authorList>
    </citation>
    <scope>NUCLEOTIDE SEQUENCE [LARGE SCALE GENOMIC DNA]</scope>
    <source>
        <strain evidence="1 2">NCTC10699</strain>
    </source>
</reference>